<name>E5XKT0_SEGRC</name>
<dbReference type="Gene3D" id="3.50.50.60">
    <property type="entry name" value="FAD/NAD(P)-binding domain"/>
    <property type="match status" value="1"/>
</dbReference>
<dbReference type="Proteomes" id="UP000004816">
    <property type="component" value="Unassembled WGS sequence"/>
</dbReference>
<organism evidence="5 6">
    <name type="scientific">Segniliparus rugosus (strain ATCC BAA-974 / DSM 45345 / CCUG 50838 / CIP 108380 / JCM 13579 / CDC 945)</name>
    <dbReference type="NCBI Taxonomy" id="679197"/>
    <lineage>
        <taxon>Bacteria</taxon>
        <taxon>Bacillati</taxon>
        <taxon>Actinomycetota</taxon>
        <taxon>Actinomycetes</taxon>
        <taxon>Mycobacteriales</taxon>
        <taxon>Segniliparaceae</taxon>
        <taxon>Segniliparus</taxon>
    </lineage>
</organism>
<evidence type="ECO:0000313" key="6">
    <source>
        <dbReference type="Proteomes" id="UP000004816"/>
    </source>
</evidence>
<gene>
    <name evidence="5" type="ORF">HMPREF9336_00099</name>
</gene>
<dbReference type="STRING" id="679197.HMPREF9336_00099"/>
<dbReference type="OrthoDB" id="8670884at2"/>
<keyword evidence="3" id="KW-0274">FAD</keyword>
<evidence type="ECO:0000256" key="2">
    <source>
        <dbReference type="ARBA" id="ARBA00022630"/>
    </source>
</evidence>
<evidence type="ECO:0000256" key="3">
    <source>
        <dbReference type="ARBA" id="ARBA00022827"/>
    </source>
</evidence>
<sequence>MPDNGSQSRVLVVGAGPSGLVLGSELLRQGIQDVWVISKLKRESPHSRAVVLWPRILELLDRIGAAESMVQHGHYVNQMNYYSNRKRIGIIKFTGLRGVAYPFGITIPQWRTEQLLEENFNRLGGKVHYDLEFVSGKETESGFEVELRGSEAASLPSTFDWVVGADGYGSAVREAIGVGFEGFVMPKQLAITDAEVLGETTTCEAAYFLTKSGSMAISPLGDGVFRVAASVPDWFDEEKDSPDREFFERLLSERVPGHRRLGAMRFAGVFHASVRGADVYRKGRAFLIGDAAHAMSPSGAQAMNVGIQDAVNLGWKLAGVIRGRFSPDILDSYDQERRSSVEEVTRTTMKMAKVSLYSKPAEIFARDTVYRALTATGLLTKHFAPKLTQLDTHYGPKPDKRAWTEGERLPLGWRQTQVEPTLSIDKFTVLLWPGEAYHFATWKKLVDDLAPRLSEAQAHVVDLAGRPLGELESKLGKQPVALVARPDGHVHAVLPLQYDGRPGADSEAVARALPIPQEPLVIAGSR</sequence>
<dbReference type="PANTHER" id="PTHR43004">
    <property type="entry name" value="TRK SYSTEM POTASSIUM UPTAKE PROTEIN"/>
    <property type="match status" value="1"/>
</dbReference>
<accession>E5XKT0</accession>
<evidence type="ECO:0000259" key="4">
    <source>
        <dbReference type="Pfam" id="PF01494"/>
    </source>
</evidence>
<feature type="domain" description="FAD-binding" evidence="4">
    <location>
        <begin position="9"/>
        <end position="347"/>
    </location>
</feature>
<dbReference type="eggNOG" id="COG0654">
    <property type="taxonomic scope" value="Bacteria"/>
</dbReference>
<dbReference type="PRINTS" id="PR00420">
    <property type="entry name" value="RNGMNOXGNASE"/>
</dbReference>
<dbReference type="HOGENOM" id="CLU_009665_20_1_11"/>
<dbReference type="GO" id="GO:0016709">
    <property type="term" value="F:oxidoreductase activity, acting on paired donors, with incorporation or reduction of molecular oxygen, NAD(P)H as one donor, and incorporation of one atom of oxygen"/>
    <property type="evidence" value="ECO:0007669"/>
    <property type="project" value="UniProtKB-ARBA"/>
</dbReference>
<reference evidence="5 6" key="1">
    <citation type="journal article" date="2011" name="Stand. Genomic Sci.">
        <title>High quality draft genome sequence of Segniliparus rugosus CDC 945(T)= (ATCC BAA-974(T)).</title>
        <authorList>
            <person name="Earl A.M."/>
            <person name="Desjardins C.A."/>
            <person name="Fitzgerald M.G."/>
            <person name="Arachchi H.M."/>
            <person name="Zeng Q."/>
            <person name="Mehta T."/>
            <person name="Griggs A."/>
            <person name="Birren B.W."/>
            <person name="Toney N.C."/>
            <person name="Carr J."/>
            <person name="Posey J."/>
            <person name="Butler W.R."/>
        </authorList>
    </citation>
    <scope>NUCLEOTIDE SEQUENCE [LARGE SCALE GENOMIC DNA]</scope>
    <source>
        <strain evidence="6">ATCC BAA-974 / DSM 45345 / CCUG 50838 / CIP 108380 / JCM 13579 / CDC 945</strain>
    </source>
</reference>
<keyword evidence="6" id="KW-1185">Reference proteome</keyword>
<evidence type="ECO:0000313" key="5">
    <source>
        <dbReference type="EMBL" id="EFV15043.2"/>
    </source>
</evidence>
<comment type="cofactor">
    <cofactor evidence="1">
        <name>FAD</name>
        <dbReference type="ChEBI" id="CHEBI:57692"/>
    </cofactor>
</comment>
<comment type="caution">
    <text evidence="5">The sequence shown here is derived from an EMBL/GenBank/DDBJ whole genome shotgun (WGS) entry which is preliminary data.</text>
</comment>
<dbReference type="EMBL" id="ACZI02000003">
    <property type="protein sequence ID" value="EFV15043.2"/>
    <property type="molecule type" value="Genomic_DNA"/>
</dbReference>
<proteinExistence type="predicted"/>
<dbReference type="InterPro" id="IPR036188">
    <property type="entry name" value="FAD/NAD-bd_sf"/>
</dbReference>
<dbReference type="Pfam" id="PF01494">
    <property type="entry name" value="FAD_binding_3"/>
    <property type="match status" value="1"/>
</dbReference>
<dbReference type="RefSeq" id="WP_021030490.1">
    <property type="nucleotide sequence ID" value="NZ_KI391954.1"/>
</dbReference>
<keyword evidence="2" id="KW-0285">Flavoprotein</keyword>
<dbReference type="Gene3D" id="3.30.70.2450">
    <property type="match status" value="1"/>
</dbReference>
<dbReference type="SUPFAM" id="SSF51905">
    <property type="entry name" value="FAD/NAD(P)-binding domain"/>
    <property type="match status" value="1"/>
</dbReference>
<dbReference type="InterPro" id="IPR050641">
    <property type="entry name" value="RIFMO-like"/>
</dbReference>
<evidence type="ECO:0000256" key="1">
    <source>
        <dbReference type="ARBA" id="ARBA00001974"/>
    </source>
</evidence>
<dbReference type="GO" id="GO:0071949">
    <property type="term" value="F:FAD binding"/>
    <property type="evidence" value="ECO:0007669"/>
    <property type="project" value="InterPro"/>
</dbReference>
<dbReference type="AlphaFoldDB" id="E5XKT0"/>
<dbReference type="PANTHER" id="PTHR43004:SF19">
    <property type="entry name" value="BINDING MONOOXYGENASE, PUTATIVE (JCVI)-RELATED"/>
    <property type="match status" value="1"/>
</dbReference>
<protein>
    <recommendedName>
        <fullName evidence="4">FAD-binding domain-containing protein</fullName>
    </recommendedName>
</protein>
<dbReference type="InterPro" id="IPR002938">
    <property type="entry name" value="FAD-bd"/>
</dbReference>